<dbReference type="OrthoDB" id="5089392at2759"/>
<dbReference type="STRING" id="1229662.W3XAG6"/>
<dbReference type="EMBL" id="KI912111">
    <property type="protein sequence ID" value="ETS83024.1"/>
    <property type="molecule type" value="Genomic_DNA"/>
</dbReference>
<sequence length="459" mass="51063">MATGAPAKNAGHGIAALPQSSGSRHEPLPNKEASHVSRKTTDGFGSSFPGRDHVLLVKGRRSWILPQGWRLENNLILGVGFLELANAGDFAANIWNDIPVPIYAVILMAIGGTAAGTISIFAYLDSIRSWHNIKFLRRQQAMFQSAQARHLDDAQTSQTALGVIEKLTKRELWTEGISRWGMAVLMGIGAVLISIGTFMAIGGANRTVWHVSNLLSGYLGNAPIALFGLINASWQVVVWIKMHHHKNAAAKTLKDHHINSLIQKRCLNVQLYSIVNGTATIMGGVGSMLTPTYWWGYVILIPVIISSFFCNIWWRKKVGYDRPDVSSTLNTTPSSLIEELNIAMRIRKIIEDHQGDILAHLIPEREKPNDLMAFLTSHGLFEVFCLKLVNNPKIASHLSDPETAQLNIDEESIASLCDSHTTIFWETAEELLQVEGPKHFRHRRRFFLEFLGEFLSYTS</sequence>
<dbReference type="HOGENOM" id="CLU_034859_1_0_1"/>
<feature type="region of interest" description="Disordered" evidence="1">
    <location>
        <begin position="1"/>
        <end position="45"/>
    </location>
</feature>
<feature type="transmembrane region" description="Helical" evidence="2">
    <location>
        <begin position="222"/>
        <end position="240"/>
    </location>
</feature>
<dbReference type="InParanoid" id="W3XAG6"/>
<dbReference type="AlphaFoldDB" id="W3XAG6"/>
<evidence type="ECO:0000313" key="4">
    <source>
        <dbReference type="Proteomes" id="UP000030651"/>
    </source>
</evidence>
<evidence type="ECO:0000256" key="2">
    <source>
        <dbReference type="SAM" id="Phobius"/>
    </source>
</evidence>
<dbReference type="KEGG" id="pfy:PFICI_04900"/>
<accession>W3XAG6</accession>
<keyword evidence="4" id="KW-1185">Reference proteome</keyword>
<dbReference type="RefSeq" id="XP_007831672.1">
    <property type="nucleotide sequence ID" value="XM_007833481.1"/>
</dbReference>
<evidence type="ECO:0000256" key="1">
    <source>
        <dbReference type="SAM" id="MobiDB-lite"/>
    </source>
</evidence>
<keyword evidence="2" id="KW-1133">Transmembrane helix</keyword>
<dbReference type="Proteomes" id="UP000030651">
    <property type="component" value="Unassembled WGS sequence"/>
</dbReference>
<feature type="compositionally biased region" description="Basic and acidic residues" evidence="1">
    <location>
        <begin position="23"/>
        <end position="41"/>
    </location>
</feature>
<evidence type="ECO:0008006" key="5">
    <source>
        <dbReference type="Google" id="ProtNLM"/>
    </source>
</evidence>
<dbReference type="eggNOG" id="ENOG502SQ7E">
    <property type="taxonomic scope" value="Eukaryota"/>
</dbReference>
<feature type="transmembrane region" description="Helical" evidence="2">
    <location>
        <begin position="180"/>
        <end position="202"/>
    </location>
</feature>
<protein>
    <recommendedName>
        <fullName evidence="5">Integral membrane protein</fullName>
    </recommendedName>
</protein>
<evidence type="ECO:0000313" key="3">
    <source>
        <dbReference type="EMBL" id="ETS83024.1"/>
    </source>
</evidence>
<proteinExistence type="predicted"/>
<dbReference type="OMA" id="PFRDRLH"/>
<feature type="transmembrane region" description="Helical" evidence="2">
    <location>
        <begin position="294"/>
        <end position="314"/>
    </location>
</feature>
<dbReference type="GeneID" id="19269913"/>
<keyword evidence="2" id="KW-0472">Membrane</keyword>
<feature type="transmembrane region" description="Helical" evidence="2">
    <location>
        <begin position="269"/>
        <end position="288"/>
    </location>
</feature>
<organism evidence="3 4">
    <name type="scientific">Pestalotiopsis fici (strain W106-1 / CGMCC3.15140)</name>
    <dbReference type="NCBI Taxonomy" id="1229662"/>
    <lineage>
        <taxon>Eukaryota</taxon>
        <taxon>Fungi</taxon>
        <taxon>Dikarya</taxon>
        <taxon>Ascomycota</taxon>
        <taxon>Pezizomycotina</taxon>
        <taxon>Sordariomycetes</taxon>
        <taxon>Xylariomycetidae</taxon>
        <taxon>Amphisphaeriales</taxon>
        <taxon>Sporocadaceae</taxon>
        <taxon>Pestalotiopsis</taxon>
    </lineage>
</organism>
<name>W3XAG6_PESFW</name>
<reference evidence="4" key="1">
    <citation type="journal article" date="2015" name="BMC Genomics">
        <title>Genomic and transcriptomic analysis of the endophytic fungus Pestalotiopsis fici reveals its lifestyle and high potential for synthesis of natural products.</title>
        <authorList>
            <person name="Wang X."/>
            <person name="Zhang X."/>
            <person name="Liu L."/>
            <person name="Xiang M."/>
            <person name="Wang W."/>
            <person name="Sun X."/>
            <person name="Che Y."/>
            <person name="Guo L."/>
            <person name="Liu G."/>
            <person name="Guo L."/>
            <person name="Wang C."/>
            <person name="Yin W.B."/>
            <person name="Stadler M."/>
            <person name="Zhang X."/>
            <person name="Liu X."/>
        </authorList>
    </citation>
    <scope>NUCLEOTIDE SEQUENCE [LARGE SCALE GENOMIC DNA]</scope>
    <source>
        <strain evidence="4">W106-1 / CGMCC3.15140</strain>
    </source>
</reference>
<feature type="transmembrane region" description="Helical" evidence="2">
    <location>
        <begin position="101"/>
        <end position="124"/>
    </location>
</feature>
<gene>
    <name evidence="3" type="ORF">PFICI_04900</name>
</gene>
<keyword evidence="2" id="KW-0812">Transmembrane</keyword>